<sequence length="80" mass="8899">MRRGFPFRRLRTLTTVTTLRLNGVQTELDRADVAAMPALLDAPGLRSLTMVDCGRAGAALRGVTDRFRAHGFDRLDIHYA</sequence>
<dbReference type="RefSeq" id="WP_307246926.1">
    <property type="nucleotide sequence ID" value="NZ_JAUSUZ010000001.1"/>
</dbReference>
<dbReference type="EMBL" id="JAUSUZ010000001">
    <property type="protein sequence ID" value="MDQ0370729.1"/>
    <property type="molecule type" value="Genomic_DNA"/>
</dbReference>
<organism evidence="1 2">
    <name type="scientific">Catenuloplanes indicus</name>
    <dbReference type="NCBI Taxonomy" id="137267"/>
    <lineage>
        <taxon>Bacteria</taxon>
        <taxon>Bacillati</taxon>
        <taxon>Actinomycetota</taxon>
        <taxon>Actinomycetes</taxon>
        <taxon>Micromonosporales</taxon>
        <taxon>Micromonosporaceae</taxon>
        <taxon>Catenuloplanes</taxon>
    </lineage>
</organism>
<name>A0AAE4B1K1_9ACTN</name>
<evidence type="ECO:0000313" key="2">
    <source>
        <dbReference type="Proteomes" id="UP001240236"/>
    </source>
</evidence>
<dbReference type="AlphaFoldDB" id="A0AAE4B1K1"/>
<proteinExistence type="predicted"/>
<comment type="caution">
    <text evidence="1">The sequence shown here is derived from an EMBL/GenBank/DDBJ whole genome shotgun (WGS) entry which is preliminary data.</text>
</comment>
<accession>A0AAE4B1K1</accession>
<keyword evidence="2" id="KW-1185">Reference proteome</keyword>
<reference evidence="1 2" key="1">
    <citation type="submission" date="2023-07" db="EMBL/GenBank/DDBJ databases">
        <title>Sequencing the genomes of 1000 actinobacteria strains.</title>
        <authorList>
            <person name="Klenk H.-P."/>
        </authorList>
    </citation>
    <scope>NUCLEOTIDE SEQUENCE [LARGE SCALE GENOMIC DNA]</scope>
    <source>
        <strain evidence="1 2">DSM 44709</strain>
    </source>
</reference>
<protein>
    <submittedName>
        <fullName evidence="1">Uncharacterized protein</fullName>
    </submittedName>
</protein>
<gene>
    <name evidence="1" type="ORF">J2S42_007398</name>
</gene>
<dbReference type="Proteomes" id="UP001240236">
    <property type="component" value="Unassembled WGS sequence"/>
</dbReference>
<evidence type="ECO:0000313" key="1">
    <source>
        <dbReference type="EMBL" id="MDQ0370729.1"/>
    </source>
</evidence>